<feature type="compositionally biased region" description="Basic and acidic residues" evidence="5">
    <location>
        <begin position="485"/>
        <end position="532"/>
    </location>
</feature>
<feature type="compositionally biased region" description="Basic and acidic residues" evidence="5">
    <location>
        <begin position="338"/>
        <end position="352"/>
    </location>
</feature>
<dbReference type="Gene3D" id="3.90.1030.20">
    <property type="entry name" value="DNA polymerase delta, p66 (Cdc27) subunit, wHTH domain"/>
    <property type="match status" value="1"/>
</dbReference>
<dbReference type="PANTHER" id="PTHR17598">
    <property type="entry name" value="DNA POLYMERASE DELTA SUBUNIT 3"/>
    <property type="match status" value="1"/>
</dbReference>
<evidence type="ECO:0000256" key="2">
    <source>
        <dbReference type="ARBA" id="ARBA00017589"/>
    </source>
</evidence>
<proteinExistence type="predicted"/>
<accession>A0AAD7ZKF8</accession>
<dbReference type="Pfam" id="PF09507">
    <property type="entry name" value="CDC27"/>
    <property type="match status" value="1"/>
</dbReference>
<feature type="region of interest" description="Disordered" evidence="5">
    <location>
        <begin position="476"/>
        <end position="554"/>
    </location>
</feature>
<dbReference type="FunFam" id="3.90.1030.20:FF:000002">
    <property type="entry name" value="DNA polymerase delta subunit"/>
    <property type="match status" value="1"/>
</dbReference>
<dbReference type="PANTHER" id="PTHR17598:SF13">
    <property type="entry name" value="DNA POLYMERASE DELTA SUBUNIT 3"/>
    <property type="match status" value="1"/>
</dbReference>
<keyword evidence="7" id="KW-1185">Reference proteome</keyword>
<evidence type="ECO:0000256" key="1">
    <source>
        <dbReference type="ARBA" id="ARBA00004123"/>
    </source>
</evidence>
<reference evidence="6" key="1">
    <citation type="journal article" date="2023" name="IScience">
        <title>Live-bearing cockroach genome reveals convergent evolutionary mechanisms linked to viviparity in insects and beyond.</title>
        <authorList>
            <person name="Fouks B."/>
            <person name="Harrison M.C."/>
            <person name="Mikhailova A.A."/>
            <person name="Marchal E."/>
            <person name="English S."/>
            <person name="Carruthers M."/>
            <person name="Jennings E.C."/>
            <person name="Chiamaka E.L."/>
            <person name="Frigard R.A."/>
            <person name="Pippel M."/>
            <person name="Attardo G.M."/>
            <person name="Benoit J.B."/>
            <person name="Bornberg-Bauer E."/>
            <person name="Tobe S.S."/>
        </authorList>
    </citation>
    <scope>NUCLEOTIDE SEQUENCE</scope>
    <source>
        <strain evidence="6">Stay&amp;Tobe</strain>
    </source>
</reference>
<evidence type="ECO:0000313" key="6">
    <source>
        <dbReference type="EMBL" id="KAJ9582022.1"/>
    </source>
</evidence>
<feature type="compositionally biased region" description="Polar residues" evidence="5">
    <location>
        <begin position="221"/>
        <end position="232"/>
    </location>
</feature>
<dbReference type="InterPro" id="IPR019038">
    <property type="entry name" value="POLD3"/>
</dbReference>
<keyword evidence="3" id="KW-0235">DNA replication</keyword>
<protein>
    <recommendedName>
        <fullName evidence="2">DNA polymerase delta subunit 3</fullName>
    </recommendedName>
</protein>
<dbReference type="GO" id="GO:0043625">
    <property type="term" value="C:delta DNA polymerase complex"/>
    <property type="evidence" value="ECO:0007669"/>
    <property type="project" value="InterPro"/>
</dbReference>
<feature type="compositionally biased region" description="Basic and acidic residues" evidence="5">
    <location>
        <begin position="319"/>
        <end position="331"/>
    </location>
</feature>
<comment type="caution">
    <text evidence="6">The sequence shown here is derived from an EMBL/GenBank/DDBJ whole genome shotgun (WGS) entry which is preliminary data.</text>
</comment>
<dbReference type="GO" id="GO:1904161">
    <property type="term" value="P:DNA synthesis involved in UV-damage excision repair"/>
    <property type="evidence" value="ECO:0007669"/>
    <property type="project" value="TreeGrafter"/>
</dbReference>
<feature type="region of interest" description="Disordered" evidence="5">
    <location>
        <begin position="221"/>
        <end position="462"/>
    </location>
</feature>
<comment type="subcellular location">
    <subcellularLocation>
        <location evidence="1">Nucleus</location>
    </subcellularLocation>
</comment>
<name>A0AAD7ZKF8_DIPPU</name>
<dbReference type="GO" id="GO:0003887">
    <property type="term" value="F:DNA-directed DNA polymerase activity"/>
    <property type="evidence" value="ECO:0007669"/>
    <property type="project" value="TreeGrafter"/>
</dbReference>
<evidence type="ECO:0000313" key="7">
    <source>
        <dbReference type="Proteomes" id="UP001233999"/>
    </source>
</evidence>
<dbReference type="InterPro" id="IPR041913">
    <property type="entry name" value="POLD3_sf"/>
</dbReference>
<organism evidence="6 7">
    <name type="scientific">Diploptera punctata</name>
    <name type="common">Pacific beetle cockroach</name>
    <dbReference type="NCBI Taxonomy" id="6984"/>
    <lineage>
        <taxon>Eukaryota</taxon>
        <taxon>Metazoa</taxon>
        <taxon>Ecdysozoa</taxon>
        <taxon>Arthropoda</taxon>
        <taxon>Hexapoda</taxon>
        <taxon>Insecta</taxon>
        <taxon>Pterygota</taxon>
        <taxon>Neoptera</taxon>
        <taxon>Polyneoptera</taxon>
        <taxon>Dictyoptera</taxon>
        <taxon>Blattodea</taxon>
        <taxon>Blaberoidea</taxon>
        <taxon>Blaberidae</taxon>
        <taxon>Diplopterinae</taxon>
        <taxon>Diploptera</taxon>
    </lineage>
</organism>
<keyword evidence="4" id="KW-0539">Nucleus</keyword>
<evidence type="ECO:0000256" key="5">
    <source>
        <dbReference type="SAM" id="MobiDB-lite"/>
    </source>
</evidence>
<feature type="compositionally biased region" description="Basic and acidic residues" evidence="5">
    <location>
        <begin position="233"/>
        <end position="245"/>
    </location>
</feature>
<evidence type="ECO:0000256" key="4">
    <source>
        <dbReference type="ARBA" id="ARBA00023242"/>
    </source>
</evidence>
<sequence length="554" mass="62712">MGTMNSDAYKMFLQNIEEYVLDEEQIVTYKWLSKNFDIHVNTAKQLLYSFASENKDKVHLTYLICGLLKNGIGGSVKIVREEDVNKIKSEFKRITSEHVYSVQKAKILSDLNILYTVDVKRDTEKDDVKQISSIKCDYPVLRPLEEVAILKRKTQSAAVDTNEKKWPVTKKPNISSTSKGTEDKKQIQEASVSKTVTACNGENNTNKKEQKKGGIAAMFAAQNTKIKQPNDSIKSKTTEAKKPKLENGISAFFSRQVEKPLKTVPKNDSGVSSQSDSQDSPKKMEIDSENTADSNTEVVKDKKLKNRKNSNENSNTEIVQDKKLKNRKDSNENSNTEVVKDKKLENRKDSNEKSNALKKPKNIKQKVSEKKVGRGKTKKASIDEEVPSAKKRKRIVVFSDSEDSEDDGNKEEEEDEGVCYSPAPQPQEPDSDDDVIPPTPDASMKKGRKRIRKLVDKTYMGEDGYMLTRKEYVFESCTESEAEEEKEKENKSKDDSEQTKIEKVSSNVDTKEPPAKKNTKESSKNDTKEPPSKKKKVSPQITKQASIMNFFKKK</sequence>
<feature type="compositionally biased region" description="Acidic residues" evidence="5">
    <location>
        <begin position="400"/>
        <end position="417"/>
    </location>
</feature>
<dbReference type="GO" id="GO:0006271">
    <property type="term" value="P:DNA strand elongation involved in DNA replication"/>
    <property type="evidence" value="ECO:0007669"/>
    <property type="project" value="TreeGrafter"/>
</dbReference>
<gene>
    <name evidence="6" type="ORF">L9F63_003605</name>
</gene>
<dbReference type="EMBL" id="JASPKZ010007831">
    <property type="protein sequence ID" value="KAJ9582022.1"/>
    <property type="molecule type" value="Genomic_DNA"/>
</dbReference>
<reference evidence="6" key="2">
    <citation type="submission" date="2023-05" db="EMBL/GenBank/DDBJ databases">
        <authorList>
            <person name="Fouks B."/>
        </authorList>
    </citation>
    <scope>NUCLEOTIDE SEQUENCE</scope>
    <source>
        <strain evidence="6">Stay&amp;Tobe</strain>
        <tissue evidence="6">Testes</tissue>
    </source>
</reference>
<evidence type="ECO:0000256" key="3">
    <source>
        <dbReference type="ARBA" id="ARBA00022705"/>
    </source>
</evidence>
<dbReference type="GO" id="GO:0006297">
    <property type="term" value="P:nucleotide-excision repair, DNA gap filling"/>
    <property type="evidence" value="ECO:0007669"/>
    <property type="project" value="TreeGrafter"/>
</dbReference>
<dbReference type="AlphaFoldDB" id="A0AAD7ZKF8"/>
<dbReference type="Proteomes" id="UP001233999">
    <property type="component" value="Unassembled WGS sequence"/>
</dbReference>
<feature type="region of interest" description="Disordered" evidence="5">
    <location>
        <begin position="160"/>
        <end position="192"/>
    </location>
</feature>